<feature type="compositionally biased region" description="Polar residues" evidence="1">
    <location>
        <begin position="57"/>
        <end position="67"/>
    </location>
</feature>
<sequence>MPINNLTVFILAGAYLASISNPTTATSDNTMNPAGGHAQAVQYYSSSFHPVENNFLLPQSQPASAGSSDIVPIHPDSGYATLDFDGNQAPQSYVPNPQTSGQRTDFGPNDNEHLWPDDYLTSSTTHSRQGQLTSLNGYIQLSAELQLTLPDNQFQAMYYPASALPFPTLEDQQYTHTSATSDSIDGNVDASALQSGPPGQQADMPTGNKRRHFEELNQPKNAKTRRKSKTEEELRRLLDAAMDSCRTLSEVAFSSAIPDLNINSNSETLYRSFANYYRYIERVQQPLKSMKGEVRMTEPIDFVRKLFRFFKDKDSDLRHPSLIYILDWDDVLHSAFSYVFTTEQGYHCGEIEVIGLGIVL</sequence>
<evidence type="ECO:0000313" key="3">
    <source>
        <dbReference type="EMBL" id="RKP35905.1"/>
    </source>
</evidence>
<feature type="signal peptide" evidence="2">
    <location>
        <begin position="1"/>
        <end position="25"/>
    </location>
</feature>
<keyword evidence="4" id="KW-1185">Reference proteome</keyword>
<evidence type="ECO:0000256" key="2">
    <source>
        <dbReference type="SAM" id="SignalP"/>
    </source>
</evidence>
<feature type="region of interest" description="Disordered" evidence="1">
    <location>
        <begin position="57"/>
        <end position="127"/>
    </location>
</feature>
<gene>
    <name evidence="3" type="ORF">BJ085DRAFT_32618</name>
</gene>
<proteinExistence type="predicted"/>
<feature type="chain" id="PRO_5020677441" evidence="2">
    <location>
        <begin position="26"/>
        <end position="360"/>
    </location>
</feature>
<keyword evidence="2" id="KW-0732">Signal</keyword>
<name>A0A4P9ZRD0_9FUNG</name>
<dbReference type="AlphaFoldDB" id="A0A4P9ZRD0"/>
<feature type="compositionally biased region" description="Polar residues" evidence="1">
    <location>
        <begin position="88"/>
        <end position="103"/>
    </location>
</feature>
<evidence type="ECO:0000313" key="4">
    <source>
        <dbReference type="Proteomes" id="UP000268162"/>
    </source>
</evidence>
<dbReference type="EMBL" id="ML002760">
    <property type="protein sequence ID" value="RKP35905.1"/>
    <property type="molecule type" value="Genomic_DNA"/>
</dbReference>
<accession>A0A4P9ZRD0</accession>
<dbReference type="Proteomes" id="UP000268162">
    <property type="component" value="Unassembled WGS sequence"/>
</dbReference>
<feature type="compositionally biased region" description="Polar residues" evidence="1">
    <location>
        <begin position="175"/>
        <end position="184"/>
    </location>
</feature>
<reference evidence="4" key="1">
    <citation type="journal article" date="2018" name="Nat. Microbiol.">
        <title>Leveraging single-cell genomics to expand the fungal tree of life.</title>
        <authorList>
            <person name="Ahrendt S.R."/>
            <person name="Quandt C.A."/>
            <person name="Ciobanu D."/>
            <person name="Clum A."/>
            <person name="Salamov A."/>
            <person name="Andreopoulos B."/>
            <person name="Cheng J.F."/>
            <person name="Woyke T."/>
            <person name="Pelin A."/>
            <person name="Henrissat B."/>
            <person name="Reynolds N.K."/>
            <person name="Benny G.L."/>
            <person name="Smith M.E."/>
            <person name="James T.Y."/>
            <person name="Grigoriev I.V."/>
        </authorList>
    </citation>
    <scope>NUCLEOTIDE SEQUENCE [LARGE SCALE GENOMIC DNA]</scope>
    <source>
        <strain evidence="4">RSA 468</strain>
    </source>
</reference>
<evidence type="ECO:0000256" key="1">
    <source>
        <dbReference type="SAM" id="MobiDB-lite"/>
    </source>
</evidence>
<protein>
    <submittedName>
        <fullName evidence="3">Uncharacterized protein</fullName>
    </submittedName>
</protein>
<organism evidence="3 4">
    <name type="scientific">Dimargaris cristalligena</name>
    <dbReference type="NCBI Taxonomy" id="215637"/>
    <lineage>
        <taxon>Eukaryota</taxon>
        <taxon>Fungi</taxon>
        <taxon>Fungi incertae sedis</taxon>
        <taxon>Zoopagomycota</taxon>
        <taxon>Kickxellomycotina</taxon>
        <taxon>Dimargaritomycetes</taxon>
        <taxon>Dimargaritales</taxon>
        <taxon>Dimargaritaceae</taxon>
        <taxon>Dimargaris</taxon>
    </lineage>
</organism>
<feature type="region of interest" description="Disordered" evidence="1">
    <location>
        <begin position="175"/>
        <end position="231"/>
    </location>
</feature>